<evidence type="ECO:0000313" key="4">
    <source>
        <dbReference type="Proteomes" id="UP000028349"/>
    </source>
</evidence>
<keyword evidence="1" id="KW-0732">Signal</keyword>
<dbReference type="RefSeq" id="WP_034716939.1">
    <property type="nucleotide sequence ID" value="NZ_FOIX01000002.1"/>
</dbReference>
<dbReference type="AlphaFoldDB" id="A0A3S4UHY2"/>
<keyword evidence="4" id="KW-1185">Reference proteome</keyword>
<feature type="chain" id="PRO_5018585042" evidence="1">
    <location>
        <begin position="20"/>
        <end position="260"/>
    </location>
</feature>
<name>A0A3S4UHY2_9FLAO</name>
<dbReference type="EMBL" id="LR134441">
    <property type="protein sequence ID" value="VEH94988.1"/>
    <property type="molecule type" value="Genomic_DNA"/>
</dbReference>
<sequence length="260" mass="30335">MKVKFTILILTLFSTFAFAQSLKTVENILNESFQKIDYWSSNDRTDKHSFDSLYTSNMKFEKLLLKYTSTLPETINYNFELLKNNGLHIATSEDGLFRIYSWDDGTGGTMRFFKNIYQYKVNQKVFSKNSPKYDEKDAGCFYYQINDINSGNKKFYITLGTSILSSGLSYHTIKIFSIEDAKLNENAKLIKTKTGIRNQIGYEVDLTSRTNRDREVGNYKIEYDEKNKVISIPLILENSKVTGEKIHYQFKGKYFEKVKF</sequence>
<dbReference type="EMBL" id="JPEP01000001">
    <property type="protein sequence ID" value="KEY20176.1"/>
    <property type="molecule type" value="Genomic_DNA"/>
</dbReference>
<dbReference type="Proteomes" id="UP000270036">
    <property type="component" value="Chromosome"/>
</dbReference>
<proteinExistence type="predicted"/>
<evidence type="ECO:0000313" key="5">
    <source>
        <dbReference type="Proteomes" id="UP000270036"/>
    </source>
</evidence>
<accession>A0A3S4UHY2</accession>
<evidence type="ECO:0000313" key="2">
    <source>
        <dbReference type="EMBL" id="KEY20176.1"/>
    </source>
</evidence>
<dbReference type="OrthoDB" id="877719at2"/>
<feature type="signal peptide" evidence="1">
    <location>
        <begin position="1"/>
        <end position="19"/>
    </location>
</feature>
<gene>
    <name evidence="2" type="ORF">HY04_02910</name>
    <name evidence="3" type="ORF">NCTC13489_00046</name>
</gene>
<dbReference type="KEGG" id="cant:NCTC13489_00046"/>
<dbReference type="STRING" id="266748.HY04_02910"/>
<evidence type="ECO:0000256" key="1">
    <source>
        <dbReference type="SAM" id="SignalP"/>
    </source>
</evidence>
<reference evidence="3 5" key="2">
    <citation type="submission" date="2018-12" db="EMBL/GenBank/DDBJ databases">
        <authorList>
            <consortium name="Pathogen Informatics"/>
        </authorList>
    </citation>
    <scope>NUCLEOTIDE SEQUENCE [LARGE SCALE GENOMIC DNA]</scope>
    <source>
        <strain evidence="3 5">NCTC13489</strain>
    </source>
</reference>
<reference evidence="2 4" key="1">
    <citation type="submission" date="2014-07" db="EMBL/GenBank/DDBJ databases">
        <authorList>
            <person name="Pisani N.G."/>
            <person name="Newman J.D."/>
        </authorList>
    </citation>
    <scope>NUCLEOTIDE SEQUENCE [LARGE SCALE GENOMIC DNA]</scope>
    <source>
        <strain evidence="2 4">LMG 24720</strain>
    </source>
</reference>
<organism evidence="3 5">
    <name type="scientific">Kaistella antarctica</name>
    <dbReference type="NCBI Taxonomy" id="266748"/>
    <lineage>
        <taxon>Bacteria</taxon>
        <taxon>Pseudomonadati</taxon>
        <taxon>Bacteroidota</taxon>
        <taxon>Flavobacteriia</taxon>
        <taxon>Flavobacteriales</taxon>
        <taxon>Weeksellaceae</taxon>
        <taxon>Chryseobacterium group</taxon>
        <taxon>Kaistella</taxon>
    </lineage>
</organism>
<evidence type="ECO:0000313" key="3">
    <source>
        <dbReference type="EMBL" id="VEH94988.1"/>
    </source>
</evidence>
<protein>
    <submittedName>
        <fullName evidence="3">Uncharacterized protein</fullName>
    </submittedName>
</protein>
<dbReference type="Proteomes" id="UP000028349">
    <property type="component" value="Unassembled WGS sequence"/>
</dbReference>